<dbReference type="Pfam" id="PF00005">
    <property type="entry name" value="ABC_tran"/>
    <property type="match status" value="1"/>
</dbReference>
<keyword evidence="6 7" id="KW-0472">Membrane</keyword>
<dbReference type="PROSITE" id="PS50893">
    <property type="entry name" value="ABC_TRANSPORTER_2"/>
    <property type="match status" value="1"/>
</dbReference>
<feature type="domain" description="ABC transmembrane type-1" evidence="9">
    <location>
        <begin position="103"/>
        <end position="387"/>
    </location>
</feature>
<feature type="domain" description="ABC transporter" evidence="8">
    <location>
        <begin position="450"/>
        <end position="687"/>
    </location>
</feature>
<keyword evidence="2 7" id="KW-0812">Transmembrane</keyword>
<feature type="transmembrane region" description="Helical" evidence="7">
    <location>
        <begin position="335"/>
        <end position="352"/>
    </location>
</feature>
<dbReference type="Gene3D" id="1.20.1560.10">
    <property type="entry name" value="ABC transporter type 1, transmembrane domain"/>
    <property type="match status" value="1"/>
</dbReference>
<protein>
    <submittedName>
        <fullName evidence="10">G7924 protein</fullName>
    </submittedName>
</protein>
<evidence type="ECO:0000256" key="3">
    <source>
        <dbReference type="ARBA" id="ARBA00022741"/>
    </source>
</evidence>
<keyword evidence="3" id="KW-0547">Nucleotide-binding</keyword>
<name>A0ABP1FZ25_9CHLO</name>
<evidence type="ECO:0000256" key="6">
    <source>
        <dbReference type="ARBA" id="ARBA00023136"/>
    </source>
</evidence>
<dbReference type="EMBL" id="CAXHTA020000012">
    <property type="protein sequence ID" value="CAL5225144.1"/>
    <property type="molecule type" value="Genomic_DNA"/>
</dbReference>
<dbReference type="InterPro" id="IPR027417">
    <property type="entry name" value="P-loop_NTPase"/>
</dbReference>
<dbReference type="InterPro" id="IPR003593">
    <property type="entry name" value="AAA+_ATPase"/>
</dbReference>
<dbReference type="PANTHER" id="PTHR43394">
    <property type="entry name" value="ATP-DEPENDENT PERMEASE MDL1, MITOCHONDRIAL"/>
    <property type="match status" value="1"/>
</dbReference>
<dbReference type="InterPro" id="IPR017871">
    <property type="entry name" value="ABC_transporter-like_CS"/>
</dbReference>
<evidence type="ECO:0000256" key="4">
    <source>
        <dbReference type="ARBA" id="ARBA00022840"/>
    </source>
</evidence>
<dbReference type="SMART" id="SM00382">
    <property type="entry name" value="AAA"/>
    <property type="match status" value="1"/>
</dbReference>
<dbReference type="Gene3D" id="3.40.50.300">
    <property type="entry name" value="P-loop containing nucleotide triphosphate hydrolases"/>
    <property type="match status" value="1"/>
</dbReference>
<dbReference type="InterPro" id="IPR003439">
    <property type="entry name" value="ABC_transporter-like_ATP-bd"/>
</dbReference>
<dbReference type="InterPro" id="IPR036640">
    <property type="entry name" value="ABC1_TM_sf"/>
</dbReference>
<feature type="transmembrane region" description="Helical" evidence="7">
    <location>
        <begin position="102"/>
        <end position="127"/>
    </location>
</feature>
<dbReference type="SUPFAM" id="SSF52540">
    <property type="entry name" value="P-loop containing nucleoside triphosphate hydrolases"/>
    <property type="match status" value="1"/>
</dbReference>
<dbReference type="PANTHER" id="PTHR43394:SF7">
    <property type="entry name" value="ABC TRANSPORTER B FAMILY MEMBER 28"/>
    <property type="match status" value="1"/>
</dbReference>
<sequence length="695" mass="74839">MRASSIACPLQQPCFRRCQPGKASCINSAKLRCAASFRKGALSRRGSRASSRHRQPCQPCKAALTFSDGSSEIGAGLHFGKTRGPLDDRYIIGLLLQQRKHLFLAGVSVIICSMCNLATPIVSGILFEILTGRQPMARYPYFLGLMATLYTVEPLLTRVYIQNVCMAGEKVLRLIRMELFRTLLMERVEFFDRHTSTELTSLLSIELDSLRSFIFGNVSRDRGLRAILEASGAVLVLFYLSFRLGPILALVIIATAATAANYKKQTKLVEGKASSALSSMVGVADQAFRAITTVRSFAGEGLERERFAEHAMTSYQAGVGFAKAKANLESLNRGAIHLSLIALYGLGGYLVSRGLMPLRVLLSAVGFTFSLVFATQGCVQTFSDARRAVVSLRRIRETISADDPDPTMAAALPPGAWWQRANTGAWHGAAEPYGPHAGDAAIQAAQRGNLELRNVCFSYPMRPKMAVLREVTLNIPRGCVTALVGHSGAGKSTVAALVSRFYEPSEGDILLGGSSVKGFTRGEWAKAVALVSQEPVLFSGTIADNISYAAYGNCSRAQIEAAAEAANAAEFIRELPDGYDTKVGDRGALLSGGQRQRIALARALLKDSPILILDEATSALDTVSEKLVQSAIDRLMIGRTVIVIAHRLSTIQAAEQIVVLDNGRVAEVGTHTELTDKGGLYARLVSTQSLSLSNA</sequence>
<comment type="caution">
    <text evidence="10">The sequence shown here is derived from an EMBL/GenBank/DDBJ whole genome shotgun (WGS) entry which is preliminary data.</text>
</comment>
<proteinExistence type="predicted"/>
<gene>
    <name evidence="10" type="primary">g7924</name>
    <name evidence="10" type="ORF">VP750_LOCUS6803</name>
</gene>
<keyword evidence="4" id="KW-0067">ATP-binding</keyword>
<evidence type="ECO:0000313" key="10">
    <source>
        <dbReference type="EMBL" id="CAL5225144.1"/>
    </source>
</evidence>
<dbReference type="PROSITE" id="PS50929">
    <property type="entry name" value="ABC_TM1F"/>
    <property type="match status" value="1"/>
</dbReference>
<organism evidence="10 11">
    <name type="scientific">Coccomyxa viridis</name>
    <dbReference type="NCBI Taxonomy" id="1274662"/>
    <lineage>
        <taxon>Eukaryota</taxon>
        <taxon>Viridiplantae</taxon>
        <taxon>Chlorophyta</taxon>
        <taxon>core chlorophytes</taxon>
        <taxon>Trebouxiophyceae</taxon>
        <taxon>Trebouxiophyceae incertae sedis</taxon>
        <taxon>Coccomyxaceae</taxon>
        <taxon>Coccomyxa</taxon>
    </lineage>
</organism>
<evidence type="ECO:0000313" key="11">
    <source>
        <dbReference type="Proteomes" id="UP001497392"/>
    </source>
</evidence>
<reference evidence="10 11" key="1">
    <citation type="submission" date="2024-06" db="EMBL/GenBank/DDBJ databases">
        <authorList>
            <person name="Kraege A."/>
            <person name="Thomma B."/>
        </authorList>
    </citation>
    <scope>NUCLEOTIDE SEQUENCE [LARGE SCALE GENOMIC DNA]</scope>
</reference>
<keyword evidence="5 7" id="KW-1133">Transmembrane helix</keyword>
<dbReference type="InterPro" id="IPR011527">
    <property type="entry name" value="ABC1_TM_dom"/>
</dbReference>
<comment type="subcellular location">
    <subcellularLocation>
        <location evidence="1">Membrane</location>
        <topology evidence="1">Multi-pass membrane protein</topology>
    </subcellularLocation>
</comment>
<dbReference type="PROSITE" id="PS00211">
    <property type="entry name" value="ABC_TRANSPORTER_1"/>
    <property type="match status" value="1"/>
</dbReference>
<evidence type="ECO:0000256" key="1">
    <source>
        <dbReference type="ARBA" id="ARBA00004141"/>
    </source>
</evidence>
<feature type="transmembrane region" description="Helical" evidence="7">
    <location>
        <begin position="139"/>
        <end position="161"/>
    </location>
</feature>
<evidence type="ECO:0000256" key="2">
    <source>
        <dbReference type="ARBA" id="ARBA00022692"/>
    </source>
</evidence>
<dbReference type="SUPFAM" id="SSF90123">
    <property type="entry name" value="ABC transporter transmembrane region"/>
    <property type="match status" value="1"/>
</dbReference>
<evidence type="ECO:0000256" key="7">
    <source>
        <dbReference type="SAM" id="Phobius"/>
    </source>
</evidence>
<evidence type="ECO:0000256" key="5">
    <source>
        <dbReference type="ARBA" id="ARBA00022989"/>
    </source>
</evidence>
<keyword evidence="11" id="KW-1185">Reference proteome</keyword>
<dbReference type="Pfam" id="PF00664">
    <property type="entry name" value="ABC_membrane"/>
    <property type="match status" value="1"/>
</dbReference>
<evidence type="ECO:0000259" key="8">
    <source>
        <dbReference type="PROSITE" id="PS50893"/>
    </source>
</evidence>
<dbReference type="InterPro" id="IPR039421">
    <property type="entry name" value="Type_1_exporter"/>
</dbReference>
<dbReference type="Proteomes" id="UP001497392">
    <property type="component" value="Unassembled WGS sequence"/>
</dbReference>
<accession>A0ABP1FZ25</accession>
<evidence type="ECO:0000259" key="9">
    <source>
        <dbReference type="PROSITE" id="PS50929"/>
    </source>
</evidence>